<dbReference type="GO" id="GO:0046872">
    <property type="term" value="F:metal ion binding"/>
    <property type="evidence" value="ECO:0007669"/>
    <property type="project" value="UniProtKB-KW"/>
</dbReference>
<dbReference type="GO" id="GO:0006508">
    <property type="term" value="P:proteolysis"/>
    <property type="evidence" value="ECO:0007669"/>
    <property type="project" value="UniProtKB-KW"/>
</dbReference>
<dbReference type="PANTHER" id="PTHR10127">
    <property type="entry name" value="DISCOIDIN, CUB, EGF, LAMININ , AND ZINC METALLOPROTEASE DOMAIN CONTAINING"/>
    <property type="match status" value="1"/>
</dbReference>
<dbReference type="SUPFAM" id="SSF55486">
    <property type="entry name" value="Metalloproteases ('zincins'), catalytic domain"/>
    <property type="match status" value="1"/>
</dbReference>
<dbReference type="GO" id="GO:0034707">
    <property type="term" value="C:chloride channel complex"/>
    <property type="evidence" value="ECO:0007669"/>
    <property type="project" value="UniProtKB-KW"/>
</dbReference>
<keyword evidence="5" id="KW-0482">Metalloprotease</keyword>
<evidence type="ECO:0000256" key="6">
    <source>
        <dbReference type="PROSITE-ProRule" id="PRU01211"/>
    </source>
</evidence>
<evidence type="ECO:0000256" key="1">
    <source>
        <dbReference type="ARBA" id="ARBA00022670"/>
    </source>
</evidence>
<sequence>LRLVGLTIKINCLRCTPALSGPRVASILSAASKGRDNRSTRDCTESSCRLQAETPAHTLISVVLSHKADSRSYYTSIRLSICTLLDIRRTESFVLPGHQRESLAVNSSLIVLAQPSSGCAAQCCAVVPVGRLMQRACQEGTRFITLEIQLTTQLDRRYDPSSLEYGNLIEGDIEPLEGASTISRAGPDRDSYVKIALGVNVIASEVSHEHNFSKRSSSQVGTFGLRYDFGSQMHYSEYAFSKNGQKTIVPLPGKVPSGVKIGQRDRMSTNDRKQSRACGDNGSESRTLPAQRIQQLAAHLLISSVRVPPPKLQLPVMSVSYGRTIMNSQQGGAAFRILFLWEGSIYKLIAALSCLIYIVLYSALSLTYRLALAPAGRQDFERIVKFCLRRGTERSHYRFLLAFFVSGRPERSAVAFWPGSHAARQLKSPPAQDDGRALQLCRSYRASRFRRSRQLERPHGAALSAPESSCRSSVSVSVHRRLRRLADSAQPDEATLNLRLDSWALSQICRKLQATSARPKFQQRGSQLWRIW</sequence>
<keyword evidence="7" id="KW-0407">Ion channel</keyword>
<dbReference type="Proteomes" id="UP000095280">
    <property type="component" value="Unplaced"/>
</dbReference>
<protein>
    <recommendedName>
        <fullName evidence="7">Bestrophin homolog</fullName>
    </recommendedName>
</protein>
<dbReference type="Pfam" id="PF01400">
    <property type="entry name" value="Astacin"/>
    <property type="match status" value="1"/>
</dbReference>
<keyword evidence="1" id="KW-0645">Protease</keyword>
<keyword evidence="10" id="KW-1185">Reference proteome</keyword>
<organism evidence="10 11">
    <name type="scientific">Macrostomum lignano</name>
    <dbReference type="NCBI Taxonomy" id="282301"/>
    <lineage>
        <taxon>Eukaryota</taxon>
        <taxon>Metazoa</taxon>
        <taxon>Spiralia</taxon>
        <taxon>Lophotrochozoa</taxon>
        <taxon>Platyhelminthes</taxon>
        <taxon>Rhabditophora</taxon>
        <taxon>Macrostomorpha</taxon>
        <taxon>Macrostomida</taxon>
        <taxon>Macrostomidae</taxon>
        <taxon>Macrostomum</taxon>
    </lineage>
</organism>
<name>A0A1I8JP01_9PLAT</name>
<keyword evidence="3" id="KW-0378">Hydrolase</keyword>
<accession>A0A1I8JP01</accession>
<comment type="subcellular location">
    <subcellularLocation>
        <location evidence="7">Cell membrane</location>
        <topology evidence="7">Multi-pass membrane protein</topology>
    </subcellularLocation>
</comment>
<feature type="region of interest" description="Disordered" evidence="8">
    <location>
        <begin position="259"/>
        <end position="287"/>
    </location>
</feature>
<dbReference type="WBParaSite" id="snap_masked-unitig_20642-processed-gene-0.1-mRNA-1">
    <property type="protein sequence ID" value="snap_masked-unitig_20642-processed-gene-0.1-mRNA-1"/>
    <property type="gene ID" value="snap_masked-unitig_20642-processed-gene-0.1"/>
</dbReference>
<evidence type="ECO:0000256" key="2">
    <source>
        <dbReference type="ARBA" id="ARBA00022723"/>
    </source>
</evidence>
<dbReference type="GO" id="GO:0005886">
    <property type="term" value="C:plasma membrane"/>
    <property type="evidence" value="ECO:0007669"/>
    <property type="project" value="UniProtKB-SubCell"/>
</dbReference>
<keyword evidence="4" id="KW-0862">Zinc</keyword>
<reference evidence="11" key="1">
    <citation type="submission" date="2016-11" db="UniProtKB">
        <authorList>
            <consortium name="WormBaseParasite"/>
        </authorList>
    </citation>
    <scope>IDENTIFICATION</scope>
</reference>
<evidence type="ECO:0000259" key="9">
    <source>
        <dbReference type="PROSITE" id="PS51864"/>
    </source>
</evidence>
<dbReference type="InterPro" id="IPR021134">
    <property type="entry name" value="Bestrophin-like"/>
</dbReference>
<dbReference type="GO" id="GO:0005254">
    <property type="term" value="F:chloride channel activity"/>
    <property type="evidence" value="ECO:0007669"/>
    <property type="project" value="UniProtKB-KW"/>
</dbReference>
<keyword evidence="7" id="KW-0813">Transport</keyword>
<evidence type="ECO:0000256" key="7">
    <source>
        <dbReference type="RuleBase" id="RU363126"/>
    </source>
</evidence>
<evidence type="ECO:0000313" key="11">
    <source>
        <dbReference type="WBParaSite" id="snap_masked-unitig_20642-processed-gene-0.1-mRNA-1"/>
    </source>
</evidence>
<dbReference type="Gene3D" id="3.40.390.10">
    <property type="entry name" value="Collagenase (Catalytic Domain)"/>
    <property type="match status" value="1"/>
</dbReference>
<feature type="compositionally biased region" description="Basic and acidic residues" evidence="8">
    <location>
        <begin position="262"/>
        <end position="274"/>
    </location>
</feature>
<dbReference type="AlphaFoldDB" id="A0A1I8JP01"/>
<keyword evidence="7" id="KW-1003">Cell membrane</keyword>
<keyword evidence="7" id="KW-0869">Chloride channel</keyword>
<evidence type="ECO:0000256" key="8">
    <source>
        <dbReference type="SAM" id="MobiDB-lite"/>
    </source>
</evidence>
<evidence type="ECO:0000256" key="3">
    <source>
        <dbReference type="ARBA" id="ARBA00022801"/>
    </source>
</evidence>
<dbReference type="InterPro" id="IPR024079">
    <property type="entry name" value="MetalloPept_cat_dom_sf"/>
</dbReference>
<keyword evidence="7" id="KW-0406">Ion transport</keyword>
<proteinExistence type="inferred from homology"/>
<comment type="similarity">
    <text evidence="7">Belongs to the anion channel-forming bestrophin (TC 1.A.46) family. Calcium-sensitive chloride channel subfamily.</text>
</comment>
<dbReference type="Pfam" id="PF01062">
    <property type="entry name" value="Bestrophin"/>
    <property type="match status" value="1"/>
</dbReference>
<evidence type="ECO:0000256" key="4">
    <source>
        <dbReference type="ARBA" id="ARBA00022833"/>
    </source>
</evidence>
<dbReference type="PROSITE" id="PS51864">
    <property type="entry name" value="ASTACIN"/>
    <property type="match status" value="1"/>
</dbReference>
<keyword evidence="7" id="KW-0868">Chloride</keyword>
<keyword evidence="7" id="KW-0472">Membrane</keyword>
<dbReference type="PANTHER" id="PTHR10127:SF780">
    <property type="entry name" value="METALLOENDOPEPTIDASE"/>
    <property type="match status" value="1"/>
</dbReference>
<feature type="active site" evidence="6">
    <location>
        <position position="209"/>
    </location>
</feature>
<feature type="domain" description="Peptidase M12A" evidence="9">
    <location>
        <begin position="209"/>
        <end position="283"/>
    </location>
</feature>
<dbReference type="GO" id="GO:0004222">
    <property type="term" value="F:metalloendopeptidase activity"/>
    <property type="evidence" value="ECO:0007669"/>
    <property type="project" value="InterPro"/>
</dbReference>
<keyword evidence="2" id="KW-0479">Metal-binding</keyword>
<dbReference type="InterPro" id="IPR001506">
    <property type="entry name" value="Peptidase_M12A"/>
</dbReference>
<comment type="function">
    <text evidence="7">Forms chloride channels.</text>
</comment>
<comment type="caution">
    <text evidence="6">Lacks conserved residue(s) required for the propagation of feature annotation.</text>
</comment>
<evidence type="ECO:0000313" key="10">
    <source>
        <dbReference type="Proteomes" id="UP000095280"/>
    </source>
</evidence>
<evidence type="ECO:0000256" key="5">
    <source>
        <dbReference type="ARBA" id="ARBA00023049"/>
    </source>
</evidence>